<dbReference type="Pfam" id="PF13354">
    <property type="entry name" value="Beta-lactamase2"/>
    <property type="match status" value="1"/>
</dbReference>
<dbReference type="EMBL" id="POTX01000152">
    <property type="protein sequence ID" value="PZF91997.1"/>
    <property type="molecule type" value="Genomic_DNA"/>
</dbReference>
<dbReference type="AlphaFoldDB" id="A0A2W2CVK6"/>
<dbReference type="Gene3D" id="3.40.710.10">
    <property type="entry name" value="DD-peptidase/beta-lactamase superfamily"/>
    <property type="match status" value="1"/>
</dbReference>
<protein>
    <submittedName>
        <fullName evidence="2">Serine hydrolase</fullName>
    </submittedName>
</protein>
<dbReference type="GO" id="GO:0030655">
    <property type="term" value="P:beta-lactam antibiotic catabolic process"/>
    <property type="evidence" value="ECO:0007669"/>
    <property type="project" value="InterPro"/>
</dbReference>
<dbReference type="InterPro" id="IPR045155">
    <property type="entry name" value="Beta-lactam_cat"/>
</dbReference>
<keyword evidence="3" id="KW-1185">Reference proteome</keyword>
<feature type="domain" description="Beta-lactamase class A catalytic" evidence="1">
    <location>
        <begin position="24"/>
        <end position="269"/>
    </location>
</feature>
<evidence type="ECO:0000313" key="2">
    <source>
        <dbReference type="EMBL" id="PZF91997.1"/>
    </source>
</evidence>
<dbReference type="InterPro" id="IPR012338">
    <property type="entry name" value="Beta-lactam/transpept-like"/>
</dbReference>
<dbReference type="OrthoDB" id="33989at2"/>
<proteinExistence type="predicted"/>
<evidence type="ECO:0000259" key="1">
    <source>
        <dbReference type="Pfam" id="PF13354"/>
    </source>
</evidence>
<reference evidence="2 3" key="1">
    <citation type="submission" date="2018-01" db="EMBL/GenBank/DDBJ databases">
        <title>Draft genome sequence of Jishengella endophytica.</title>
        <authorList>
            <person name="Sahin N."/>
            <person name="Ay H."/>
            <person name="Saygin H."/>
        </authorList>
    </citation>
    <scope>NUCLEOTIDE SEQUENCE [LARGE SCALE GENOMIC DNA]</scope>
    <source>
        <strain evidence="2 3">DSM 45430</strain>
    </source>
</reference>
<accession>A0A2W2CVK6</accession>
<dbReference type="PANTHER" id="PTHR35333">
    <property type="entry name" value="BETA-LACTAMASE"/>
    <property type="match status" value="1"/>
</dbReference>
<gene>
    <name evidence="2" type="ORF">C1I93_20315</name>
</gene>
<comment type="caution">
    <text evidence="2">The sequence shown here is derived from an EMBL/GenBank/DDBJ whole genome shotgun (WGS) entry which is preliminary data.</text>
</comment>
<dbReference type="InterPro" id="IPR000871">
    <property type="entry name" value="Beta-lactam_class-A"/>
</dbReference>
<sequence>MTVGRLLRAARETLRQAGLRGCLLVRDLDTGDELGLDTDVVLPVASLVKVPLALATVDRIVRGELDGATAVTVAPGRVRTPGPTGLSRFRHPATVAVDDLLYLSMAISDEGASDTLFSLTPPAEVIATLRRFGLEGISIRHRTRDLTDTPAERFAPDEVHLAHSLAASATTAGQGHPVPQLDVGRANAGSARAFVELLHALWRPSRIPAPVAAWVRELMGENLLRQRLAPDFSSDASRWSSKTGTLLNLRHEVGVVEHSDGQAYAVAALSESSVPAAVQPQAEAALAQVARELHDALRATHR</sequence>
<dbReference type="Proteomes" id="UP000248627">
    <property type="component" value="Unassembled WGS sequence"/>
</dbReference>
<dbReference type="SUPFAM" id="SSF56601">
    <property type="entry name" value="beta-lactamase/transpeptidase-like"/>
    <property type="match status" value="1"/>
</dbReference>
<dbReference type="GO" id="GO:0008800">
    <property type="term" value="F:beta-lactamase activity"/>
    <property type="evidence" value="ECO:0007669"/>
    <property type="project" value="InterPro"/>
</dbReference>
<dbReference type="PANTHER" id="PTHR35333:SF3">
    <property type="entry name" value="BETA-LACTAMASE-TYPE TRANSPEPTIDASE FOLD CONTAINING PROTEIN"/>
    <property type="match status" value="1"/>
</dbReference>
<keyword evidence="2" id="KW-0378">Hydrolase</keyword>
<dbReference type="GO" id="GO:0046677">
    <property type="term" value="P:response to antibiotic"/>
    <property type="evidence" value="ECO:0007669"/>
    <property type="project" value="InterPro"/>
</dbReference>
<dbReference type="RefSeq" id="WP_111244895.1">
    <property type="nucleotide sequence ID" value="NZ_AP023358.1"/>
</dbReference>
<name>A0A2W2CVK6_9ACTN</name>
<organism evidence="2 3">
    <name type="scientific">Micromonospora endophytica</name>
    <dbReference type="NCBI Taxonomy" id="515350"/>
    <lineage>
        <taxon>Bacteria</taxon>
        <taxon>Bacillati</taxon>
        <taxon>Actinomycetota</taxon>
        <taxon>Actinomycetes</taxon>
        <taxon>Micromonosporales</taxon>
        <taxon>Micromonosporaceae</taxon>
        <taxon>Micromonospora</taxon>
    </lineage>
</organism>
<evidence type="ECO:0000313" key="3">
    <source>
        <dbReference type="Proteomes" id="UP000248627"/>
    </source>
</evidence>